<accession>A0AAD4CIK7</accession>
<reference evidence="5" key="2">
    <citation type="submission" date="2020-02" db="EMBL/GenBank/DDBJ databases">
        <authorList>
            <person name="Gilchrist C.L.M."/>
            <person name="Chooi Y.-H."/>
        </authorList>
    </citation>
    <scope>NUCLEOTIDE SEQUENCE</scope>
    <source>
        <strain evidence="5">MST-FP2251</strain>
    </source>
</reference>
<evidence type="ECO:0000313" key="6">
    <source>
        <dbReference type="Proteomes" id="UP001194746"/>
    </source>
</evidence>
<proteinExistence type="predicted"/>
<dbReference type="InterPro" id="IPR011042">
    <property type="entry name" value="6-blade_b-propeller_TolB-like"/>
</dbReference>
<name>A0AAD4CIK7_ASPNN</name>
<keyword evidence="6" id="KW-1185">Reference proteome</keyword>
<dbReference type="Proteomes" id="UP001194746">
    <property type="component" value="Unassembled WGS sequence"/>
</dbReference>
<feature type="region of interest" description="Disordered" evidence="2">
    <location>
        <begin position="415"/>
        <end position="452"/>
    </location>
</feature>
<dbReference type="PANTHER" id="PTHR11799:SF12">
    <property type="entry name" value="PARAOXONASE-RELATED"/>
    <property type="match status" value="1"/>
</dbReference>
<feature type="chain" id="PRO_5042246324" description="Letm1 RBD domain-containing protein" evidence="3">
    <location>
        <begin position="24"/>
        <end position="736"/>
    </location>
</feature>
<dbReference type="AlphaFoldDB" id="A0AAD4CIK7"/>
<feature type="compositionally biased region" description="Low complexity" evidence="2">
    <location>
        <begin position="415"/>
        <end position="425"/>
    </location>
</feature>
<keyword evidence="3" id="KW-0732">Signal</keyword>
<dbReference type="PANTHER" id="PTHR11799">
    <property type="entry name" value="PARAOXONASE"/>
    <property type="match status" value="1"/>
</dbReference>
<dbReference type="Gene3D" id="2.120.10.30">
    <property type="entry name" value="TolB, C-terminal domain"/>
    <property type="match status" value="1"/>
</dbReference>
<reference evidence="5" key="1">
    <citation type="journal article" date="2019" name="Beilstein J. Org. Chem.">
        <title>Nanangenines: drimane sesquiterpenoids as the dominant metabolite cohort of a novel Australian fungus, Aspergillus nanangensis.</title>
        <authorList>
            <person name="Lacey H.J."/>
            <person name="Gilchrist C.L.M."/>
            <person name="Crombie A."/>
            <person name="Kalaitzis J.A."/>
            <person name="Vuong D."/>
            <person name="Rutledge P.J."/>
            <person name="Turner P."/>
            <person name="Pitt J.I."/>
            <person name="Lacey E."/>
            <person name="Chooi Y.H."/>
            <person name="Piggott A.M."/>
        </authorList>
    </citation>
    <scope>NUCLEOTIDE SEQUENCE</scope>
    <source>
        <strain evidence="5">MST-FP2251</strain>
    </source>
</reference>
<dbReference type="InterPro" id="IPR051288">
    <property type="entry name" value="Serum_paraoxonase/arylesterase"/>
</dbReference>
<evidence type="ECO:0000313" key="5">
    <source>
        <dbReference type="EMBL" id="KAF9887150.1"/>
    </source>
</evidence>
<feature type="domain" description="Letm1 RBD" evidence="4">
    <location>
        <begin position="563"/>
        <end position="736"/>
    </location>
</feature>
<gene>
    <name evidence="5" type="ORF">FE257_010525</name>
</gene>
<keyword evidence="1" id="KW-0496">Mitochondrion</keyword>
<organism evidence="5 6">
    <name type="scientific">Aspergillus nanangensis</name>
    <dbReference type="NCBI Taxonomy" id="2582783"/>
    <lineage>
        <taxon>Eukaryota</taxon>
        <taxon>Fungi</taxon>
        <taxon>Dikarya</taxon>
        <taxon>Ascomycota</taxon>
        <taxon>Pezizomycotina</taxon>
        <taxon>Eurotiomycetes</taxon>
        <taxon>Eurotiomycetidae</taxon>
        <taxon>Eurotiales</taxon>
        <taxon>Aspergillaceae</taxon>
        <taxon>Aspergillus</taxon>
        <taxon>Aspergillus subgen. Circumdati</taxon>
    </lineage>
</organism>
<dbReference type="GO" id="GO:0043022">
    <property type="term" value="F:ribosome binding"/>
    <property type="evidence" value="ECO:0007669"/>
    <property type="project" value="InterPro"/>
</dbReference>
<evidence type="ECO:0000256" key="1">
    <source>
        <dbReference type="PROSITE-ProRule" id="PRU01094"/>
    </source>
</evidence>
<sequence>MSGWLTLALLAILVATLYGPVSREVTVLGVWRQPVNTHQERAEGQAFYKIEDTMQCEDLHYHATSGKIYTACEDSILPRFSWFPPLGNVQGPVNSIGSFHVIDPVTKKSVRLTFENFAGPFITHGIEIIEDPVRSDAIYVFAVNHLSNAEYFQSEKIADDVPKARSQIEIFHHVQDSSTIRHVRSVYHPLIITPNDIYAESPSSFYVTNDHFYREGLMRSVEDLIPAAKWSSVIHIQLDSLQSTDPAAGLHGQVALTGLHNNNGMAHGQSSEEMLISGAISGVMYRAKPHPENHTISVLDEFRYDCSIDNPSYYTDPYRSESDDASGYVQAGLLRAIDLAKTHADPNAKDGVMVWYTRRKATTTGESPGEWETRLLFEDDGNTIRSASGAVLVPIEPNSADKQKKAWLFLVSSRSPSTSSTATTSLANDVNPPPSTRPADLNLPEPVSPSAPTGDKLKRYVALGRAYLSFYKTGLKNVYHNYRASIPLRRSLGLPAYLPSSIPPAPPRSTDHVQKSKSAAFRAAVHSLNLSRSDLQLVRRAAYDLRRMIPFTLLLIICGEMTPLVVLALGNAVTPLTCRVPSQIAKDRRQRLDRKRAALAAHHAAIHGSVSAPPSGSDDELILLAHSYTHPVWIESASADEVLRACAVLNLVKDHTRPSLLVSLVYRERLRRYAEYLDVDDGLIRRCGGVTAMEADEVHIAVEERGGVGATDGEEGWDAERDERRWLEKWLERKQH</sequence>
<evidence type="ECO:0000259" key="4">
    <source>
        <dbReference type="PROSITE" id="PS51758"/>
    </source>
</evidence>
<dbReference type="EMBL" id="VCAU01000066">
    <property type="protein sequence ID" value="KAF9887150.1"/>
    <property type="molecule type" value="Genomic_DNA"/>
</dbReference>
<comment type="caution">
    <text evidence="5">The sequence shown here is derived from an EMBL/GenBank/DDBJ whole genome shotgun (WGS) entry which is preliminary data.</text>
</comment>
<feature type="signal peptide" evidence="3">
    <location>
        <begin position="1"/>
        <end position="23"/>
    </location>
</feature>
<protein>
    <recommendedName>
        <fullName evidence="4">Letm1 RBD domain-containing protein</fullName>
    </recommendedName>
</protein>
<evidence type="ECO:0000256" key="2">
    <source>
        <dbReference type="SAM" id="MobiDB-lite"/>
    </source>
</evidence>
<dbReference type="PROSITE" id="PS51758">
    <property type="entry name" value="LETM1_RBD"/>
    <property type="match status" value="1"/>
</dbReference>
<dbReference type="InterPro" id="IPR033122">
    <property type="entry name" value="LETM1-like_RBD"/>
</dbReference>
<evidence type="ECO:0000256" key="3">
    <source>
        <dbReference type="SAM" id="SignalP"/>
    </source>
</evidence>